<dbReference type="SUPFAM" id="SSF48452">
    <property type="entry name" value="TPR-like"/>
    <property type="match status" value="1"/>
</dbReference>
<proteinExistence type="predicted"/>
<feature type="transmembrane region" description="Helical" evidence="1">
    <location>
        <begin position="205"/>
        <end position="227"/>
    </location>
</feature>
<organism evidence="3 4">
    <name type="scientific">Stigmatella aurantiaca</name>
    <dbReference type="NCBI Taxonomy" id="41"/>
    <lineage>
        <taxon>Bacteria</taxon>
        <taxon>Pseudomonadati</taxon>
        <taxon>Myxococcota</taxon>
        <taxon>Myxococcia</taxon>
        <taxon>Myxococcales</taxon>
        <taxon>Cystobacterineae</taxon>
        <taxon>Archangiaceae</taxon>
        <taxon>Stigmatella</taxon>
    </lineage>
</organism>
<keyword evidence="2" id="KW-0732">Signal</keyword>
<dbReference type="Gene3D" id="1.25.40.10">
    <property type="entry name" value="Tetratricopeptide repeat domain"/>
    <property type="match status" value="1"/>
</dbReference>
<keyword evidence="1" id="KW-0472">Membrane</keyword>
<protein>
    <recommendedName>
        <fullName evidence="5">PEGA domain-containing protein</fullName>
    </recommendedName>
</protein>
<feature type="transmembrane region" description="Helical" evidence="1">
    <location>
        <begin position="300"/>
        <end position="322"/>
    </location>
</feature>
<evidence type="ECO:0000256" key="2">
    <source>
        <dbReference type="SAM" id="SignalP"/>
    </source>
</evidence>
<dbReference type="EMBL" id="FOAP01000016">
    <property type="protein sequence ID" value="SEM39888.1"/>
    <property type="molecule type" value="Genomic_DNA"/>
</dbReference>
<dbReference type="Proteomes" id="UP000182719">
    <property type="component" value="Unassembled WGS sequence"/>
</dbReference>
<dbReference type="AlphaFoldDB" id="A0A1H7Y3I3"/>
<evidence type="ECO:0008006" key="5">
    <source>
        <dbReference type="Google" id="ProtNLM"/>
    </source>
</evidence>
<keyword evidence="1" id="KW-1133">Transmembrane helix</keyword>
<dbReference type="InterPro" id="IPR011990">
    <property type="entry name" value="TPR-like_helical_dom_sf"/>
</dbReference>
<evidence type="ECO:0000256" key="1">
    <source>
        <dbReference type="SAM" id="Phobius"/>
    </source>
</evidence>
<evidence type="ECO:0000313" key="4">
    <source>
        <dbReference type="Proteomes" id="UP000182719"/>
    </source>
</evidence>
<evidence type="ECO:0000313" key="3">
    <source>
        <dbReference type="EMBL" id="SEM39888.1"/>
    </source>
</evidence>
<feature type="transmembrane region" description="Helical" evidence="1">
    <location>
        <begin position="266"/>
        <end position="288"/>
    </location>
</feature>
<feature type="chain" id="PRO_5010260287" description="PEGA domain-containing protein" evidence="2">
    <location>
        <begin position="21"/>
        <end position="324"/>
    </location>
</feature>
<name>A0A1H7Y3I3_STIAU</name>
<gene>
    <name evidence="3" type="ORF">SAMN05444354_11641</name>
</gene>
<sequence>MLGRVVPWAFMMFWAVTAFAQQPAPALREQAAWAQGVSPEQRKAAAELLEQGNRLLKDSIFTEAEKKYVEALKYWKHPAIYYNLALALLNLDRPSEVYEYMVASTRYAEGPLGEERFKHALKYIERVEKENARVSLSCTNGTRVTLKREDQLLPIHCERFERLLRPGSYTLIATQNGTPVPDTALVLAPGEHIRYRLGIESRRRWAAWMPWAVLGSGVAVAVGGRLIHMKARDEFQAFDSGVDACGGCVPGSELSGIRTRARTLQAVSMGTYAVGGAAFATGMVLLYVNRLQPQMQLIPLQGNALTVVPVAAAGESGLLASYRF</sequence>
<keyword evidence="1" id="KW-0812">Transmembrane</keyword>
<reference evidence="4" key="1">
    <citation type="submission" date="2016-10" db="EMBL/GenBank/DDBJ databases">
        <authorList>
            <person name="Varghese N."/>
            <person name="Submissions S."/>
        </authorList>
    </citation>
    <scope>NUCLEOTIDE SEQUENCE [LARGE SCALE GENOMIC DNA]</scope>
    <source>
        <strain evidence="4">DSM 17044</strain>
    </source>
</reference>
<keyword evidence="4" id="KW-1185">Reference proteome</keyword>
<accession>A0A1H7Y3I3</accession>
<feature type="signal peptide" evidence="2">
    <location>
        <begin position="1"/>
        <end position="20"/>
    </location>
</feature>